<dbReference type="InterPro" id="IPR023186">
    <property type="entry name" value="IUNH"/>
</dbReference>
<accession>A0A6A5X6N4</accession>
<dbReference type="Proteomes" id="UP000799778">
    <property type="component" value="Unassembled WGS sequence"/>
</dbReference>
<dbReference type="GO" id="GO:0005829">
    <property type="term" value="C:cytosol"/>
    <property type="evidence" value="ECO:0007669"/>
    <property type="project" value="TreeGrafter"/>
</dbReference>
<proteinExistence type="inferred from homology"/>
<evidence type="ECO:0000259" key="4">
    <source>
        <dbReference type="Pfam" id="PF01156"/>
    </source>
</evidence>
<keyword evidence="2 5" id="KW-0378">Hydrolase</keyword>
<evidence type="ECO:0000256" key="2">
    <source>
        <dbReference type="ARBA" id="ARBA00022801"/>
    </source>
</evidence>
<organism evidence="5 6">
    <name type="scientific">Aaosphaeria arxii CBS 175.79</name>
    <dbReference type="NCBI Taxonomy" id="1450172"/>
    <lineage>
        <taxon>Eukaryota</taxon>
        <taxon>Fungi</taxon>
        <taxon>Dikarya</taxon>
        <taxon>Ascomycota</taxon>
        <taxon>Pezizomycotina</taxon>
        <taxon>Dothideomycetes</taxon>
        <taxon>Pleosporomycetidae</taxon>
        <taxon>Pleosporales</taxon>
        <taxon>Pleosporales incertae sedis</taxon>
        <taxon>Aaosphaeria</taxon>
    </lineage>
</organism>
<sequence>MARSVLNVKPTRIILDTDLAMGEGANIDDGFALALAHADPNLQLDMITTVHGNTDVESATILTELLATQLGIDTHDTPIFRGAATPLIRTNQQRTPSSHVLALRDAARARGQLASGAYAPIAIIEHILANPGQITLVAIGPLTNVAIALLLEPKIAVALKELVMMGGSFFGATGFRNKPGETNVFTDPEAAQAVLRSGIPQRWVGLDCTLKTRLTRKQAAELEASHSAFASFAGRAANAYIDVLAARYPGRPAPDACHIHDALAVAVVSRPEFCTFQDIAASVITGEGEARGVIIADKLEGLEPPEPNCRVAVDVDTCAFEKHFFSLINTL</sequence>
<dbReference type="GeneID" id="54287082"/>
<reference evidence="5" key="1">
    <citation type="journal article" date="2020" name="Stud. Mycol.">
        <title>101 Dothideomycetes genomes: a test case for predicting lifestyles and emergence of pathogens.</title>
        <authorList>
            <person name="Haridas S."/>
            <person name="Albert R."/>
            <person name="Binder M."/>
            <person name="Bloem J."/>
            <person name="Labutti K."/>
            <person name="Salamov A."/>
            <person name="Andreopoulos B."/>
            <person name="Baker S."/>
            <person name="Barry K."/>
            <person name="Bills G."/>
            <person name="Bluhm B."/>
            <person name="Cannon C."/>
            <person name="Castanera R."/>
            <person name="Culley D."/>
            <person name="Daum C."/>
            <person name="Ezra D."/>
            <person name="Gonzalez J."/>
            <person name="Henrissat B."/>
            <person name="Kuo A."/>
            <person name="Liang C."/>
            <person name="Lipzen A."/>
            <person name="Lutzoni F."/>
            <person name="Magnuson J."/>
            <person name="Mondo S."/>
            <person name="Nolan M."/>
            <person name="Ohm R."/>
            <person name="Pangilinan J."/>
            <person name="Park H.-J."/>
            <person name="Ramirez L."/>
            <person name="Alfaro M."/>
            <person name="Sun H."/>
            <person name="Tritt A."/>
            <person name="Yoshinaga Y."/>
            <person name="Zwiers L.-H."/>
            <person name="Turgeon B."/>
            <person name="Goodwin S."/>
            <person name="Spatafora J."/>
            <person name="Crous P."/>
            <person name="Grigoriev I."/>
        </authorList>
    </citation>
    <scope>NUCLEOTIDE SEQUENCE</scope>
    <source>
        <strain evidence="5">CBS 175.79</strain>
    </source>
</reference>
<dbReference type="PANTHER" id="PTHR12304">
    <property type="entry name" value="INOSINE-URIDINE PREFERRING NUCLEOSIDE HYDROLASE"/>
    <property type="match status" value="1"/>
</dbReference>
<gene>
    <name evidence="5" type="ORF">BU24DRAFT_429217</name>
</gene>
<protein>
    <submittedName>
        <fullName evidence="5">Nucleoside hydrolase</fullName>
    </submittedName>
</protein>
<keyword evidence="3" id="KW-0326">Glycosidase</keyword>
<comment type="similarity">
    <text evidence="1">Belongs to the IUNH family.</text>
</comment>
<feature type="domain" description="Inosine/uridine-preferring nucleoside hydrolase" evidence="4">
    <location>
        <begin position="13"/>
        <end position="321"/>
    </location>
</feature>
<evidence type="ECO:0000256" key="3">
    <source>
        <dbReference type="ARBA" id="ARBA00023295"/>
    </source>
</evidence>
<dbReference type="InterPro" id="IPR001910">
    <property type="entry name" value="Inosine/uridine_hydrolase_dom"/>
</dbReference>
<dbReference type="RefSeq" id="XP_033376967.1">
    <property type="nucleotide sequence ID" value="XM_033529685.1"/>
</dbReference>
<dbReference type="PANTHER" id="PTHR12304:SF4">
    <property type="entry name" value="URIDINE NUCLEOSIDASE"/>
    <property type="match status" value="1"/>
</dbReference>
<name>A0A6A5X6N4_9PLEO</name>
<evidence type="ECO:0000313" key="6">
    <source>
        <dbReference type="Proteomes" id="UP000799778"/>
    </source>
</evidence>
<dbReference type="InterPro" id="IPR036452">
    <property type="entry name" value="Ribo_hydro-like"/>
</dbReference>
<evidence type="ECO:0000313" key="5">
    <source>
        <dbReference type="EMBL" id="KAF2008628.1"/>
    </source>
</evidence>
<dbReference type="GO" id="GO:0008477">
    <property type="term" value="F:purine nucleosidase activity"/>
    <property type="evidence" value="ECO:0007669"/>
    <property type="project" value="TreeGrafter"/>
</dbReference>
<dbReference type="GO" id="GO:0006152">
    <property type="term" value="P:purine nucleoside catabolic process"/>
    <property type="evidence" value="ECO:0007669"/>
    <property type="project" value="TreeGrafter"/>
</dbReference>
<keyword evidence="6" id="KW-1185">Reference proteome</keyword>
<dbReference type="AlphaFoldDB" id="A0A6A5X6N4"/>
<evidence type="ECO:0000256" key="1">
    <source>
        <dbReference type="ARBA" id="ARBA00009176"/>
    </source>
</evidence>
<dbReference type="Pfam" id="PF01156">
    <property type="entry name" value="IU_nuc_hydro"/>
    <property type="match status" value="1"/>
</dbReference>
<dbReference type="SUPFAM" id="SSF53590">
    <property type="entry name" value="Nucleoside hydrolase"/>
    <property type="match status" value="1"/>
</dbReference>
<dbReference type="Gene3D" id="3.90.245.10">
    <property type="entry name" value="Ribonucleoside hydrolase-like"/>
    <property type="match status" value="1"/>
</dbReference>
<dbReference type="EMBL" id="ML978082">
    <property type="protein sequence ID" value="KAF2008628.1"/>
    <property type="molecule type" value="Genomic_DNA"/>
</dbReference>
<dbReference type="OrthoDB" id="432381at2759"/>